<feature type="transmembrane region" description="Helical" evidence="7">
    <location>
        <begin position="121"/>
        <end position="147"/>
    </location>
</feature>
<feature type="transmembrane region" description="Helical" evidence="7">
    <location>
        <begin position="411"/>
        <end position="432"/>
    </location>
</feature>
<evidence type="ECO:0000256" key="2">
    <source>
        <dbReference type="ARBA" id="ARBA00022448"/>
    </source>
</evidence>
<keyword evidence="3" id="KW-1003">Cell membrane</keyword>
<evidence type="ECO:0000256" key="3">
    <source>
        <dbReference type="ARBA" id="ARBA00022475"/>
    </source>
</evidence>
<feature type="transmembrane region" description="Helical" evidence="7">
    <location>
        <begin position="195"/>
        <end position="220"/>
    </location>
</feature>
<organism evidence="8 9">
    <name type="scientific">Nonomuraea rosea</name>
    <dbReference type="NCBI Taxonomy" id="638574"/>
    <lineage>
        <taxon>Bacteria</taxon>
        <taxon>Bacillati</taxon>
        <taxon>Actinomycetota</taxon>
        <taxon>Actinomycetes</taxon>
        <taxon>Streptosporangiales</taxon>
        <taxon>Streptosporangiaceae</taxon>
        <taxon>Nonomuraea</taxon>
    </lineage>
</organism>
<feature type="transmembrane region" description="Helical" evidence="7">
    <location>
        <begin position="286"/>
        <end position="308"/>
    </location>
</feature>
<dbReference type="PANTHER" id="PTHR23513">
    <property type="entry name" value="INTEGRAL MEMBRANE EFFLUX PROTEIN-RELATED"/>
    <property type="match status" value="1"/>
</dbReference>
<keyword evidence="2" id="KW-0813">Transport</keyword>
<feature type="transmembrane region" description="Helical" evidence="7">
    <location>
        <begin position="45"/>
        <end position="70"/>
    </location>
</feature>
<evidence type="ECO:0000256" key="6">
    <source>
        <dbReference type="ARBA" id="ARBA00023136"/>
    </source>
</evidence>
<dbReference type="PANTHER" id="PTHR23513:SF6">
    <property type="entry name" value="MAJOR FACILITATOR SUPERFAMILY ASSOCIATED DOMAIN-CONTAINING PROTEIN"/>
    <property type="match status" value="1"/>
</dbReference>
<accession>A0ABP6WAN0</accession>
<evidence type="ECO:0000313" key="9">
    <source>
        <dbReference type="Proteomes" id="UP001500630"/>
    </source>
</evidence>
<comment type="caution">
    <text evidence="8">The sequence shown here is derived from an EMBL/GenBank/DDBJ whole genome shotgun (WGS) entry which is preliminary data.</text>
</comment>
<feature type="transmembrane region" description="Helical" evidence="7">
    <location>
        <begin position="377"/>
        <end position="399"/>
    </location>
</feature>
<dbReference type="SUPFAM" id="SSF103473">
    <property type="entry name" value="MFS general substrate transporter"/>
    <property type="match status" value="1"/>
</dbReference>
<feature type="transmembrane region" description="Helical" evidence="7">
    <location>
        <begin position="76"/>
        <end position="100"/>
    </location>
</feature>
<evidence type="ECO:0000256" key="4">
    <source>
        <dbReference type="ARBA" id="ARBA00022692"/>
    </source>
</evidence>
<evidence type="ECO:0000256" key="1">
    <source>
        <dbReference type="ARBA" id="ARBA00004651"/>
    </source>
</evidence>
<name>A0ABP6WAN0_9ACTN</name>
<evidence type="ECO:0000256" key="7">
    <source>
        <dbReference type="SAM" id="Phobius"/>
    </source>
</evidence>
<sequence length="454" mass="46612">MGGAGRAGRRAGARHRVRLRPRRTGPAMTTVTRARRFGLLRQRDFRLLWIGESASSLGSAVTTVALPLVAVTVLDASAFAVSVLAAAVWLPWLLVGLPAGAWVDRLPRRRVMLAADWASMAAFLSVPAAALLGVLGIVQLVVVALAAGTAKVFFATAYRAYLPSLVEGPDLLEANAKLQGSEQVANLAGPGVAGLLAQLVSAIGGLVVDAASFAVSAVCLMRVKHVETVEPRPRRRLRSEIADGLRTVLRDPLLRGNMLYGCVANLALTGYQSLLVIFLIGDIGLAAGPTGALIAATSAGGVVGAFAARPLAAWLGSARAVLLGKAGLAPAGLLIACADRGAGLVLFVAASIAIIAGIVAGNVIFSGFMQSYVPSELMGRVSTSVQVVNFGAIPLGALLAGTLAEAFSVRAALWVMLGVFALSGLILLASPLRRLRDLPAGRMTGEEVSGTAGT</sequence>
<feature type="transmembrane region" description="Helical" evidence="7">
    <location>
        <begin position="344"/>
        <end position="365"/>
    </location>
</feature>
<dbReference type="CDD" id="cd06173">
    <property type="entry name" value="MFS_MefA_like"/>
    <property type="match status" value="1"/>
</dbReference>
<feature type="transmembrane region" description="Helical" evidence="7">
    <location>
        <begin position="320"/>
        <end position="338"/>
    </location>
</feature>
<proteinExistence type="predicted"/>
<reference evidence="9" key="1">
    <citation type="journal article" date="2019" name="Int. J. Syst. Evol. Microbiol.">
        <title>The Global Catalogue of Microorganisms (GCM) 10K type strain sequencing project: providing services to taxonomists for standard genome sequencing and annotation.</title>
        <authorList>
            <consortium name="The Broad Institute Genomics Platform"/>
            <consortium name="The Broad Institute Genome Sequencing Center for Infectious Disease"/>
            <person name="Wu L."/>
            <person name="Ma J."/>
        </authorList>
    </citation>
    <scope>NUCLEOTIDE SEQUENCE [LARGE SCALE GENOMIC DNA]</scope>
    <source>
        <strain evidence="9">JCM 17326</strain>
    </source>
</reference>
<protein>
    <submittedName>
        <fullName evidence="8">MFS transporter</fullName>
    </submittedName>
</protein>
<keyword evidence="6 7" id="KW-0472">Membrane</keyword>
<keyword evidence="5 7" id="KW-1133">Transmembrane helix</keyword>
<dbReference type="EMBL" id="BAABDQ010000005">
    <property type="protein sequence ID" value="GAA3546487.1"/>
    <property type="molecule type" value="Genomic_DNA"/>
</dbReference>
<keyword evidence="9" id="KW-1185">Reference proteome</keyword>
<evidence type="ECO:0000256" key="5">
    <source>
        <dbReference type="ARBA" id="ARBA00022989"/>
    </source>
</evidence>
<dbReference type="InterPro" id="IPR036259">
    <property type="entry name" value="MFS_trans_sf"/>
</dbReference>
<dbReference type="Proteomes" id="UP001500630">
    <property type="component" value="Unassembled WGS sequence"/>
</dbReference>
<evidence type="ECO:0000313" key="8">
    <source>
        <dbReference type="EMBL" id="GAA3546487.1"/>
    </source>
</evidence>
<dbReference type="Gene3D" id="1.20.1250.20">
    <property type="entry name" value="MFS general substrate transporter like domains"/>
    <property type="match status" value="1"/>
</dbReference>
<gene>
    <name evidence="8" type="ORF">GCM10022419_028300</name>
</gene>
<keyword evidence="4 7" id="KW-0812">Transmembrane</keyword>
<dbReference type="InterPro" id="IPR010290">
    <property type="entry name" value="TM_effector"/>
</dbReference>
<dbReference type="Pfam" id="PF05977">
    <property type="entry name" value="MFS_3"/>
    <property type="match status" value="1"/>
</dbReference>
<comment type="subcellular location">
    <subcellularLocation>
        <location evidence="1">Cell membrane</location>
        <topology evidence="1">Multi-pass membrane protein</topology>
    </subcellularLocation>
</comment>
<feature type="transmembrane region" description="Helical" evidence="7">
    <location>
        <begin position="258"/>
        <end position="280"/>
    </location>
</feature>